<feature type="transmembrane region" description="Helical" evidence="2">
    <location>
        <begin position="327"/>
        <end position="347"/>
    </location>
</feature>
<proteinExistence type="predicted"/>
<keyword evidence="2" id="KW-1133">Transmembrane helix</keyword>
<feature type="transmembrane region" description="Helical" evidence="2">
    <location>
        <begin position="295"/>
        <end position="321"/>
    </location>
</feature>
<protein>
    <submittedName>
        <fullName evidence="3">Uncharacterized protein</fullName>
    </submittedName>
</protein>
<reference evidence="3" key="1">
    <citation type="submission" date="2014-11" db="EMBL/GenBank/DDBJ databases">
        <authorList>
            <person name="Otto D Thomas"/>
            <person name="Naeem Raeece"/>
        </authorList>
    </citation>
    <scope>NUCLEOTIDE SEQUENCE</scope>
</reference>
<gene>
    <name evidence="3" type="ORF">Cvel_29442</name>
</gene>
<dbReference type="AlphaFoldDB" id="A0A0G4HND1"/>
<feature type="transmembrane region" description="Helical" evidence="2">
    <location>
        <begin position="398"/>
        <end position="417"/>
    </location>
</feature>
<feature type="region of interest" description="Disordered" evidence="1">
    <location>
        <begin position="22"/>
        <end position="55"/>
    </location>
</feature>
<feature type="region of interest" description="Disordered" evidence="1">
    <location>
        <begin position="231"/>
        <end position="260"/>
    </location>
</feature>
<evidence type="ECO:0000313" key="3">
    <source>
        <dbReference type="EMBL" id="CEM45713.1"/>
    </source>
</evidence>
<dbReference type="EMBL" id="CDMZ01003253">
    <property type="protein sequence ID" value="CEM45713.1"/>
    <property type="molecule type" value="Genomic_DNA"/>
</dbReference>
<organism evidence="3">
    <name type="scientific">Chromera velia CCMP2878</name>
    <dbReference type="NCBI Taxonomy" id="1169474"/>
    <lineage>
        <taxon>Eukaryota</taxon>
        <taxon>Sar</taxon>
        <taxon>Alveolata</taxon>
        <taxon>Colpodellida</taxon>
        <taxon>Chromeraceae</taxon>
        <taxon>Chromera</taxon>
    </lineage>
</organism>
<evidence type="ECO:0000256" key="2">
    <source>
        <dbReference type="SAM" id="Phobius"/>
    </source>
</evidence>
<feature type="compositionally biased region" description="Basic and acidic residues" evidence="1">
    <location>
        <begin position="41"/>
        <end position="55"/>
    </location>
</feature>
<keyword evidence="2" id="KW-0812">Transmembrane</keyword>
<sequence length="439" mass="46924">MEEDADKPAPAVSCSEDVVCLSKGDDEGNENLSSLERGKKKTGDDMEAKADGSERREIPAEAVAGGRSCICSQPFFAIPDLISPHVSIPSVSCSFTRRPYECQNALMCVARCMAAGLVEWVDGDGAAPIGVSLCTLTDCMRGHRGLENANASLEALSEGEGDVKAESVGGIEPHFALTAKVQAEGGPADGRRALDFLSSFTIDRKALFDMPRFMGFPCAVKGVRERGGVETRAGSGMEASVASSGVEGSDGNAGKGEGQEKEGSMTWFQRMGGRFQPLVARIEGPREERRRERGLLLFAVTLLSFDLLSDAVVAGIMLGLGRETPKFHWFGITVAVLTVFDLANVWLIREDSVNNQAEGRGSGEGRIWGVRLAMFCLSLSEIAILVLTVLTLESHKGVATLVLSIITTVLGVLWKLVRFVLKAPCRGLRGGEAKLPKRS</sequence>
<keyword evidence="2" id="KW-0472">Membrane</keyword>
<name>A0A0G4HND1_9ALVE</name>
<accession>A0A0G4HND1</accession>
<evidence type="ECO:0000256" key="1">
    <source>
        <dbReference type="SAM" id="MobiDB-lite"/>
    </source>
</evidence>
<feature type="transmembrane region" description="Helical" evidence="2">
    <location>
        <begin position="368"/>
        <end position="392"/>
    </location>
</feature>
<dbReference type="VEuPathDB" id="CryptoDB:Cvel_29442"/>